<dbReference type="EMBL" id="LVLJ01003879">
    <property type="protein sequence ID" value="OAE19392.1"/>
    <property type="molecule type" value="Genomic_DNA"/>
</dbReference>
<dbReference type="AlphaFoldDB" id="A0A176VG82"/>
<dbReference type="PANTHER" id="PTHR36041">
    <property type="entry name" value="SUCCINATE DEHYDROGENASE SUBUNIT 7A, MITOCHONDRIAL-RELATED"/>
    <property type="match status" value="1"/>
</dbReference>
<protein>
    <submittedName>
        <fullName evidence="2">Uncharacterized protein</fullName>
    </submittedName>
</protein>
<dbReference type="InterPro" id="IPR034573">
    <property type="entry name" value="SDH7"/>
</dbReference>
<accession>A0A176VG82</accession>
<dbReference type="PANTHER" id="PTHR36041:SF2">
    <property type="entry name" value="SUCCINATE DEHYDROGENASE SUBUNIT 7A, MITOCHONDRIAL-RELATED"/>
    <property type="match status" value="1"/>
</dbReference>
<reference evidence="4" key="3">
    <citation type="journal article" date="2020" name="Curr. Biol.">
        <title>Chromatin organization in early land plants reveals an ancestral association between H3K27me3, transposons, and constitutive heterochromatin.</title>
        <authorList>
            <person name="Montgomery S.A."/>
            <person name="Tanizawa Y."/>
            <person name="Galik B."/>
            <person name="Wang N."/>
            <person name="Ito T."/>
            <person name="Mochizuki T."/>
            <person name="Akimcheva S."/>
            <person name="Bowman J.L."/>
            <person name="Cognat V."/>
            <person name="Marechal-Drouard L."/>
            <person name="Ekker H."/>
            <person name="Hong S.F."/>
            <person name="Kohchi T."/>
            <person name="Lin S.S."/>
            <person name="Liu L.D."/>
            <person name="Nakamura Y."/>
            <person name="Valeeva L.R."/>
            <person name="Shakirov E.V."/>
            <person name="Shippen D.E."/>
            <person name="Wei W.L."/>
            <person name="Yagura M."/>
            <person name="Yamaoka S."/>
            <person name="Yamato K.T."/>
            <person name="Liu C."/>
            <person name="Berger F."/>
        </authorList>
    </citation>
    <scope>NUCLEOTIDE SEQUENCE [LARGE SCALE GENOMIC DNA]</scope>
    <source>
        <strain evidence="4">Tak-1</strain>
    </source>
</reference>
<dbReference type="EMBL" id="AP019871">
    <property type="protein sequence ID" value="BBN15292.1"/>
    <property type="molecule type" value="Genomic_DNA"/>
</dbReference>
<gene>
    <name evidence="2" type="ORF">AXG93_698s1210</name>
    <name evidence="1" type="ORF">Mp_6g18520</name>
</gene>
<dbReference type="Proteomes" id="UP000077202">
    <property type="component" value="Unassembled WGS sequence"/>
</dbReference>
<keyword evidence="3" id="KW-1185">Reference proteome</keyword>
<organism evidence="2 3">
    <name type="scientific">Marchantia polymorpha subsp. ruderalis</name>
    <dbReference type="NCBI Taxonomy" id="1480154"/>
    <lineage>
        <taxon>Eukaryota</taxon>
        <taxon>Viridiplantae</taxon>
        <taxon>Streptophyta</taxon>
        <taxon>Embryophyta</taxon>
        <taxon>Marchantiophyta</taxon>
        <taxon>Marchantiopsida</taxon>
        <taxon>Marchantiidae</taxon>
        <taxon>Marchantiales</taxon>
        <taxon>Marchantiaceae</taxon>
        <taxon>Marchantia</taxon>
    </lineage>
</organism>
<reference evidence="2 3" key="1">
    <citation type="submission" date="2016-03" db="EMBL/GenBank/DDBJ databases">
        <title>Mechanisms controlling the formation of the plant cell surface in tip-growing cells are functionally conserved among land plants.</title>
        <authorList>
            <person name="Honkanen S."/>
            <person name="Jones V.A."/>
            <person name="Morieri G."/>
            <person name="Champion C."/>
            <person name="Hetherington A.J."/>
            <person name="Kelly S."/>
            <person name="Saint-Marcoux D."/>
            <person name="Proust H."/>
            <person name="Prescott H."/>
            <person name="Dolan L."/>
        </authorList>
    </citation>
    <scope>NUCLEOTIDE SEQUENCE [LARGE SCALE GENOMIC DNA]</scope>
    <source>
        <strain evidence="3">cv. Tak-1 and cv. Tak-2</strain>
        <tissue evidence="2">Whole gametophyte</tissue>
    </source>
</reference>
<dbReference type="Proteomes" id="UP001162541">
    <property type="component" value="Chromosome 6"/>
</dbReference>
<evidence type="ECO:0000313" key="4">
    <source>
        <dbReference type="Proteomes" id="UP001162541"/>
    </source>
</evidence>
<reference evidence="1" key="2">
    <citation type="journal article" date="2019" name="Curr. Biol.">
        <title>Chromatin organization in early land plants reveals an ancestral association between H3K27me3, transposons, and constitutive heterochromatin.</title>
        <authorList>
            <person name="Montgomery S.A."/>
            <person name="Tanizawa Y."/>
            <person name="Galik B."/>
            <person name="Wang N."/>
            <person name="Ito T."/>
            <person name="Mochizuki T."/>
            <person name="Akimcheva S."/>
            <person name="Bowman J."/>
            <person name="Cognat V."/>
            <person name="Drouard L."/>
            <person name="Ekker H."/>
            <person name="Houng S."/>
            <person name="Kohchi T."/>
            <person name="Lin S."/>
            <person name="Liu L.D."/>
            <person name="Nakamura Y."/>
            <person name="Valeeva L.R."/>
            <person name="Shakirov E.V."/>
            <person name="Shippen D.E."/>
            <person name="Wei W."/>
            <person name="Yagura M."/>
            <person name="Yamaoka S."/>
            <person name="Yamato K.T."/>
            <person name="Liu C."/>
            <person name="Berger F."/>
        </authorList>
    </citation>
    <scope>NUCLEOTIDE SEQUENCE [LARGE SCALE GENOMIC DNA]</scope>
    <source>
        <strain evidence="1">Tak-1</strain>
    </source>
</reference>
<proteinExistence type="predicted"/>
<dbReference type="GO" id="GO:0045273">
    <property type="term" value="C:respiratory chain complex II (succinate dehydrogenase)"/>
    <property type="evidence" value="ECO:0007669"/>
    <property type="project" value="InterPro"/>
</dbReference>
<evidence type="ECO:0000313" key="1">
    <source>
        <dbReference type="EMBL" id="BBN15292.1"/>
    </source>
</evidence>
<sequence length="96" mass="10523">MQGGLRAFAKRVVAVPRFPSVQVRRMAGEPGAREKALLAEDPALKEFQSTKGTIQMIKRFGDVLVMAVVAGSVYEIYWRVEARSAARAEEAAKTTV</sequence>
<evidence type="ECO:0000313" key="2">
    <source>
        <dbReference type="EMBL" id="OAE19392.1"/>
    </source>
</evidence>
<name>A0A176VG82_MARPO</name>
<evidence type="ECO:0000313" key="3">
    <source>
        <dbReference type="Proteomes" id="UP000077202"/>
    </source>
</evidence>